<dbReference type="AlphaFoldDB" id="A0A1Q5PKA3"/>
<evidence type="ECO:0000256" key="5">
    <source>
        <dbReference type="ARBA" id="ARBA00022989"/>
    </source>
</evidence>
<dbReference type="EMBL" id="MQSV01000005">
    <property type="protein sequence ID" value="OKL46612.1"/>
    <property type="molecule type" value="Genomic_DNA"/>
</dbReference>
<feature type="transmembrane region" description="Helical" evidence="7">
    <location>
        <begin position="15"/>
        <end position="40"/>
    </location>
</feature>
<keyword evidence="10" id="KW-1185">Reference proteome</keyword>
<dbReference type="RefSeq" id="WP_073709637.1">
    <property type="nucleotide sequence ID" value="NZ_MQSV01000005.1"/>
</dbReference>
<evidence type="ECO:0000256" key="7">
    <source>
        <dbReference type="SAM" id="Phobius"/>
    </source>
</evidence>
<dbReference type="Pfam" id="PF02687">
    <property type="entry name" value="FtsX"/>
    <property type="match status" value="1"/>
</dbReference>
<sequence>MFLALREIKRNKKHFGLITAVITLVGILVFFLTGLAVGLMTIMSQGISAWDADHIALAENSNDSVQASIIPITDARKVTADKVSLIGLSPLTLEKSSDEQVTTFAFGMAPDAFTAPKVTEGRMYADPHEVVANDSLKNDGYELGSTIKTTQSDEDLKIVGFTHNMTYSSYPIVYMDIPDWQTTGIQYKNAVSAIATKGTPDQNGLDGAKVKAETSKEFIDNIPGVKAQNLTFALMVGALIVVSAVILGVFVYVLTLQKRRLFGVMKAQGIGNGTIGMSVMWQTAILSIFGSVLAVAITLGTAAAMPEGVPFSVPWMLFGIIGAVMVVFSLIGAAFSVISATRIDPLIALK</sequence>
<reference evidence="9 10" key="1">
    <citation type="submission" date="2016-11" db="EMBL/GenBank/DDBJ databases">
        <title>Actinomyces gypaetusis sp. nov. isolated from the vulture Gypaetus barbatus in Qinghai Tibet Plateau China.</title>
        <authorList>
            <person name="Meng X."/>
        </authorList>
    </citation>
    <scope>NUCLEOTIDE SEQUENCE [LARGE SCALE GENOMIC DNA]</scope>
    <source>
        <strain evidence="9 10">VUL4_2</strain>
    </source>
</reference>
<dbReference type="Proteomes" id="UP000186785">
    <property type="component" value="Unassembled WGS sequence"/>
</dbReference>
<evidence type="ECO:0000256" key="4">
    <source>
        <dbReference type="ARBA" id="ARBA00022692"/>
    </source>
</evidence>
<keyword evidence="6 7" id="KW-0472">Membrane</keyword>
<evidence type="ECO:0000256" key="3">
    <source>
        <dbReference type="ARBA" id="ARBA00022475"/>
    </source>
</evidence>
<protein>
    <recommendedName>
        <fullName evidence="8">ABC3 transporter permease C-terminal domain-containing protein</fullName>
    </recommendedName>
</protein>
<comment type="subcellular location">
    <subcellularLocation>
        <location evidence="1">Cell membrane</location>
        <topology evidence="1">Multi-pass membrane protein</topology>
    </subcellularLocation>
</comment>
<feature type="transmembrane region" description="Helical" evidence="7">
    <location>
        <begin position="315"/>
        <end position="340"/>
    </location>
</feature>
<feature type="transmembrane region" description="Helical" evidence="7">
    <location>
        <begin position="275"/>
        <end position="303"/>
    </location>
</feature>
<keyword evidence="2" id="KW-0813">Transport</keyword>
<keyword evidence="4 7" id="KW-0812">Transmembrane</keyword>
<feature type="transmembrane region" description="Helical" evidence="7">
    <location>
        <begin position="230"/>
        <end position="254"/>
    </location>
</feature>
<evidence type="ECO:0000256" key="1">
    <source>
        <dbReference type="ARBA" id="ARBA00004651"/>
    </source>
</evidence>
<feature type="domain" description="ABC3 transporter permease C-terminal" evidence="8">
    <location>
        <begin position="235"/>
        <end position="345"/>
    </location>
</feature>
<dbReference type="PANTHER" id="PTHR43738">
    <property type="entry name" value="ABC TRANSPORTER, MEMBRANE PROTEIN"/>
    <property type="match status" value="1"/>
</dbReference>
<evidence type="ECO:0000313" key="10">
    <source>
        <dbReference type="Proteomes" id="UP000186785"/>
    </source>
</evidence>
<proteinExistence type="predicted"/>
<dbReference type="OrthoDB" id="5242186at2"/>
<evidence type="ECO:0000256" key="6">
    <source>
        <dbReference type="ARBA" id="ARBA00023136"/>
    </source>
</evidence>
<dbReference type="InterPro" id="IPR003838">
    <property type="entry name" value="ABC3_permease_C"/>
</dbReference>
<keyword evidence="5 7" id="KW-1133">Transmembrane helix</keyword>
<dbReference type="GO" id="GO:0005886">
    <property type="term" value="C:plasma membrane"/>
    <property type="evidence" value="ECO:0007669"/>
    <property type="project" value="UniProtKB-SubCell"/>
</dbReference>
<dbReference type="InterPro" id="IPR051125">
    <property type="entry name" value="ABC-4/HrtB_transporter"/>
</dbReference>
<accession>A0A1Q5PKA3</accession>
<comment type="caution">
    <text evidence="9">The sequence shown here is derived from an EMBL/GenBank/DDBJ whole genome shotgun (WGS) entry which is preliminary data.</text>
</comment>
<evidence type="ECO:0000259" key="8">
    <source>
        <dbReference type="Pfam" id="PF02687"/>
    </source>
</evidence>
<keyword evidence="3" id="KW-1003">Cell membrane</keyword>
<organism evidence="9 10">
    <name type="scientific">Boudabousia liubingyangii</name>
    <dbReference type="NCBI Taxonomy" id="1921764"/>
    <lineage>
        <taxon>Bacteria</taxon>
        <taxon>Bacillati</taxon>
        <taxon>Actinomycetota</taxon>
        <taxon>Actinomycetes</taxon>
        <taxon>Actinomycetales</taxon>
        <taxon>Actinomycetaceae</taxon>
        <taxon>Boudabousia</taxon>
    </lineage>
</organism>
<name>A0A1Q5PKA3_9ACTO</name>
<dbReference type="STRING" id="1921764.BSR28_05005"/>
<evidence type="ECO:0000313" key="9">
    <source>
        <dbReference type="EMBL" id="OKL46612.1"/>
    </source>
</evidence>
<gene>
    <name evidence="9" type="ORF">BSR29_07260</name>
</gene>
<dbReference type="PANTHER" id="PTHR43738:SF1">
    <property type="entry name" value="HEMIN TRANSPORT SYSTEM PERMEASE PROTEIN HRTB-RELATED"/>
    <property type="match status" value="1"/>
</dbReference>
<evidence type="ECO:0000256" key="2">
    <source>
        <dbReference type="ARBA" id="ARBA00022448"/>
    </source>
</evidence>